<accession>A0A8S5T1M1</accession>
<organism evidence="1">
    <name type="scientific">Myoviridae sp. ctp4Q36</name>
    <dbReference type="NCBI Taxonomy" id="2827708"/>
    <lineage>
        <taxon>Viruses</taxon>
        <taxon>Duplodnaviria</taxon>
        <taxon>Heunggongvirae</taxon>
        <taxon>Uroviricota</taxon>
        <taxon>Caudoviricetes</taxon>
    </lineage>
</organism>
<name>A0A8S5T1M1_9CAUD</name>
<dbReference type="EMBL" id="BK032725">
    <property type="protein sequence ID" value="DAF57008.1"/>
    <property type="molecule type" value="Genomic_DNA"/>
</dbReference>
<protein>
    <submittedName>
        <fullName evidence="1">Uncharacterized protein</fullName>
    </submittedName>
</protein>
<reference evidence="1" key="1">
    <citation type="journal article" date="2021" name="Proc. Natl. Acad. Sci. U.S.A.">
        <title>A Catalog of Tens of Thousands of Viruses from Human Metagenomes Reveals Hidden Associations with Chronic Diseases.</title>
        <authorList>
            <person name="Tisza M.J."/>
            <person name="Buck C.B."/>
        </authorList>
    </citation>
    <scope>NUCLEOTIDE SEQUENCE</scope>
    <source>
        <strain evidence="1">Ctp4Q36</strain>
    </source>
</reference>
<proteinExistence type="predicted"/>
<sequence length="183" mass="19287">MAETFNHTYGAGMKHGQVRVAAGTVYDIDAIVNIEGESEQETTEIKGDDTIKAVFSSGRKENITITANAVSMDVIAAITGNTAKDITQASDKIGKEIPLGTDAEMNAPFVEIKAQIAGKTEDGTAVDVFKTWHRVQLTNVKFGAGNGSEMSITLTGTAVKTSKDIAGQALTPARVATLEVRKA</sequence>
<evidence type="ECO:0000313" key="1">
    <source>
        <dbReference type="EMBL" id="DAF57008.1"/>
    </source>
</evidence>